<feature type="binding site" evidence="11">
    <location>
        <begin position="94"/>
        <end position="98"/>
    </location>
    <ligand>
        <name>NAD(+)</name>
        <dbReference type="ChEBI" id="CHEBI:57540"/>
    </ligand>
</feature>
<dbReference type="GO" id="GO:0046872">
    <property type="term" value="F:metal ion binding"/>
    <property type="evidence" value="ECO:0007669"/>
    <property type="project" value="UniProtKB-KW"/>
</dbReference>
<feature type="binding site" evidence="9">
    <location>
        <position position="271"/>
    </location>
    <ligand>
        <name>glycerol</name>
        <dbReference type="ChEBI" id="CHEBI:17754"/>
    </ligand>
</feature>
<dbReference type="PANTHER" id="PTHR43616">
    <property type="entry name" value="GLYCEROL DEHYDROGENASE"/>
    <property type="match status" value="1"/>
</dbReference>
<dbReference type="GO" id="GO:0005829">
    <property type="term" value="C:cytosol"/>
    <property type="evidence" value="ECO:0007669"/>
    <property type="project" value="TreeGrafter"/>
</dbReference>
<gene>
    <name evidence="14" type="ORF">EGC77_00295</name>
    <name evidence="13" type="ORF">EGC80_16675</name>
</gene>
<evidence type="ECO:0000256" key="5">
    <source>
        <dbReference type="ARBA" id="ARBA00037918"/>
    </source>
</evidence>
<accession>A0A3N4EBA7</accession>
<dbReference type="SUPFAM" id="SSF56796">
    <property type="entry name" value="Dehydroquinate synthase-like"/>
    <property type="match status" value="1"/>
</dbReference>
<comment type="cofactor">
    <cofactor evidence="9">
        <name>Zn(2+)</name>
        <dbReference type="ChEBI" id="CHEBI:29105"/>
    </cofactor>
    <text evidence="9">Binds 1 zinc ion per subunit.</text>
</comment>
<feature type="binding site" evidence="10">
    <location>
        <position position="121"/>
    </location>
    <ligand>
        <name>glycerol</name>
        <dbReference type="ChEBI" id="CHEBI:17754"/>
    </ligand>
</feature>
<evidence type="ECO:0000256" key="1">
    <source>
        <dbReference type="ARBA" id="ARBA00007358"/>
    </source>
</evidence>
<dbReference type="Gene3D" id="3.40.50.1970">
    <property type="match status" value="1"/>
</dbReference>
<evidence type="ECO:0000256" key="9">
    <source>
        <dbReference type="PIRSR" id="PIRSR000112-1"/>
    </source>
</evidence>
<feature type="binding site" evidence="9">
    <location>
        <position position="171"/>
    </location>
    <ligand>
        <name>glycerol</name>
        <dbReference type="ChEBI" id="CHEBI:17754"/>
    </ligand>
</feature>
<keyword evidence="9" id="KW-0862">Zinc</keyword>
<evidence type="ECO:0000313" key="15">
    <source>
        <dbReference type="Proteomes" id="UP000273778"/>
    </source>
</evidence>
<evidence type="ECO:0000313" key="14">
    <source>
        <dbReference type="EMBL" id="RPA34187.1"/>
    </source>
</evidence>
<dbReference type="EC" id="1.1.1.6" evidence="6"/>
<dbReference type="EMBL" id="CP034073">
    <property type="protein sequence ID" value="AZG36345.1"/>
    <property type="molecule type" value="Genomic_DNA"/>
</dbReference>
<evidence type="ECO:0000313" key="13">
    <source>
        <dbReference type="EMBL" id="AZG36345.1"/>
    </source>
</evidence>
<evidence type="ECO:0000313" key="16">
    <source>
        <dbReference type="Proteomes" id="UP000278855"/>
    </source>
</evidence>
<dbReference type="PIRSF" id="PIRSF000112">
    <property type="entry name" value="Glycerol_dehydrogenase"/>
    <property type="match status" value="1"/>
</dbReference>
<sequence length="366" mass="39470">MLTVMRAPSRYVQGANAILELEKHVSSIGTKFYVVADEFVMNMTKEKIEQAFGGDTSKLVFEEFNGQSSMTEIRRIEELLKMSGCDAIIGIGGGRTFDTVKAVGHFSKVSVIIVPTIAATDAPCTALSVIYNDEGEFSEYLFYPKNPDVVLVDSTIIAKAPVRFLVAGMGDALGTYFEARTCLNTKSANLVAGAVSQAGFALSKLCYEILRDYGLKAKLAVENDAVTPAVEKVLEACTYLSGVGAENGGLATAHSIYNGFTILKQCEKTMHGEIVAFGTLVQLILEDQPMEEIENVIDFCLTVGLPITLNQIGLTDYTSEELMRVAQAACKEGETIHNTQGGVTVTEVYNAIVTANAMGEEYLQLA</sequence>
<dbReference type="EMBL" id="RKKB01000001">
    <property type="protein sequence ID" value="RPA34187.1"/>
    <property type="molecule type" value="Genomic_DNA"/>
</dbReference>
<feature type="binding site" evidence="11">
    <location>
        <position position="125"/>
    </location>
    <ligand>
        <name>NAD(+)</name>
        <dbReference type="ChEBI" id="CHEBI:57540"/>
    </ligand>
</feature>
<evidence type="ECO:0000256" key="7">
    <source>
        <dbReference type="ARBA" id="ARBA00040132"/>
    </source>
</evidence>
<dbReference type="Gene3D" id="1.20.1090.10">
    <property type="entry name" value="Dehydroquinate synthase-like - alpha domain"/>
    <property type="match status" value="1"/>
</dbReference>
<dbReference type="Proteomes" id="UP000278855">
    <property type="component" value="Unassembled WGS sequence"/>
</dbReference>
<evidence type="ECO:0000256" key="4">
    <source>
        <dbReference type="ARBA" id="ARBA00023027"/>
    </source>
</evidence>
<keyword evidence="2 9" id="KW-0479">Metal-binding</keyword>
<protein>
    <recommendedName>
        <fullName evidence="7">Glycerol dehydrogenase</fullName>
        <ecNumber evidence="6">1.1.1.6</ecNumber>
    </recommendedName>
</protein>
<dbReference type="Proteomes" id="UP000273778">
    <property type="component" value="Chromosome"/>
</dbReference>
<evidence type="ECO:0000256" key="3">
    <source>
        <dbReference type="ARBA" id="ARBA00023002"/>
    </source>
</evidence>
<reference evidence="14" key="3">
    <citation type="submission" date="2018-11" db="EMBL/GenBank/DDBJ databases">
        <authorList>
            <person name="Hwang Y.J."/>
            <person name="Hwang C.Y."/>
        </authorList>
    </citation>
    <scope>NUCLEOTIDE SEQUENCE</scope>
    <source>
        <strain evidence="14">R106</strain>
    </source>
</reference>
<keyword evidence="15" id="KW-1185">Reference proteome</keyword>
<organism evidence="14 16">
    <name type="scientific">Shewanella psychromarinicola</name>
    <dbReference type="NCBI Taxonomy" id="2487742"/>
    <lineage>
        <taxon>Bacteria</taxon>
        <taxon>Pseudomonadati</taxon>
        <taxon>Pseudomonadota</taxon>
        <taxon>Gammaproteobacteria</taxon>
        <taxon>Alteromonadales</taxon>
        <taxon>Shewanellaceae</taxon>
        <taxon>Shewanella</taxon>
    </lineage>
</organism>
<dbReference type="CDD" id="cd08170">
    <property type="entry name" value="GlyDH"/>
    <property type="match status" value="1"/>
</dbReference>
<comment type="similarity">
    <text evidence="1">Belongs to the iron-containing alcohol dehydrogenase family.</text>
</comment>
<proteinExistence type="inferred from homology"/>
<dbReference type="OrthoDB" id="9815791at2"/>
<evidence type="ECO:0000256" key="11">
    <source>
        <dbReference type="PIRSR" id="PIRSR000112-3"/>
    </source>
</evidence>
<comment type="pathway">
    <text evidence="5">Polyol metabolism; glycerol fermentation; glycerone phosphate from glycerol (oxidative route): step 1/2.</text>
</comment>
<evidence type="ECO:0000256" key="8">
    <source>
        <dbReference type="ARBA" id="ARBA00049006"/>
    </source>
</evidence>
<dbReference type="KEGG" id="spsr:EGC80_16675"/>
<dbReference type="InterPro" id="IPR001670">
    <property type="entry name" value="ADH_Fe/GldA"/>
</dbReference>
<name>A0A3N4EBA7_9GAMM</name>
<feature type="binding site" evidence="11">
    <location>
        <position position="131"/>
    </location>
    <ligand>
        <name>NAD(+)</name>
        <dbReference type="ChEBI" id="CHEBI:57540"/>
    </ligand>
</feature>
<dbReference type="NCBIfam" id="NF006941">
    <property type="entry name" value="PRK09423.1"/>
    <property type="match status" value="1"/>
</dbReference>
<dbReference type="PANTHER" id="PTHR43616:SF5">
    <property type="entry name" value="GLYCEROL DEHYDROGENASE 1"/>
    <property type="match status" value="1"/>
</dbReference>
<dbReference type="Pfam" id="PF00465">
    <property type="entry name" value="Fe-ADH"/>
    <property type="match status" value="1"/>
</dbReference>
<dbReference type="InterPro" id="IPR018211">
    <property type="entry name" value="ADH_Fe_CS"/>
</dbReference>
<feature type="binding site" evidence="11">
    <location>
        <position position="37"/>
    </location>
    <ligand>
        <name>NAD(+)</name>
        <dbReference type="ChEBI" id="CHEBI:57540"/>
    </ligand>
</feature>
<dbReference type="RefSeq" id="WP_101031641.1">
    <property type="nucleotide sequence ID" value="NZ_CP034073.1"/>
</dbReference>
<dbReference type="AlphaFoldDB" id="A0A3N4EBA7"/>
<evidence type="ECO:0000259" key="12">
    <source>
        <dbReference type="Pfam" id="PF00465"/>
    </source>
</evidence>
<dbReference type="GO" id="GO:0008888">
    <property type="term" value="F:glycerol dehydrogenase (NAD+) activity"/>
    <property type="evidence" value="ECO:0007669"/>
    <property type="project" value="UniProtKB-EC"/>
</dbReference>
<keyword evidence="4 11" id="KW-0520">NAD</keyword>
<reference evidence="16" key="2">
    <citation type="submission" date="2018-11" db="EMBL/GenBank/DDBJ databases">
        <title>Shewanella sp. R106.</title>
        <authorList>
            <person name="Hwang Y.J."/>
            <person name="Hwang C.Y."/>
        </authorList>
    </citation>
    <scope>NUCLEOTIDE SEQUENCE [LARGE SCALE GENOMIC DNA]</scope>
    <source>
        <strain evidence="16">R106</strain>
    </source>
</reference>
<evidence type="ECO:0000256" key="10">
    <source>
        <dbReference type="PIRSR" id="PIRSR000112-2"/>
    </source>
</evidence>
<evidence type="ECO:0000256" key="6">
    <source>
        <dbReference type="ARBA" id="ARBA00039147"/>
    </source>
</evidence>
<feature type="domain" description="Alcohol dehydrogenase iron-type/glycerol dehydrogenase GldA" evidence="12">
    <location>
        <begin position="8"/>
        <end position="153"/>
    </location>
</feature>
<evidence type="ECO:0000256" key="2">
    <source>
        <dbReference type="ARBA" id="ARBA00022723"/>
    </source>
</evidence>
<feature type="binding site" evidence="9">
    <location>
        <position position="254"/>
    </location>
    <ligand>
        <name>glycerol</name>
        <dbReference type="ChEBI" id="CHEBI:17754"/>
    </ligand>
</feature>
<feature type="binding site" evidence="11">
    <location>
        <position position="127"/>
    </location>
    <ligand>
        <name>NAD(+)</name>
        <dbReference type="ChEBI" id="CHEBI:57540"/>
    </ligand>
</feature>
<reference evidence="13 15" key="1">
    <citation type="submission" date="2018-11" db="EMBL/GenBank/DDBJ databases">
        <title>Shewanella sp. M2.</title>
        <authorList>
            <person name="Hwang Y.J."/>
            <person name="Hwang C.Y."/>
        </authorList>
    </citation>
    <scope>NUCLEOTIDE SEQUENCE [LARGE SCALE GENOMIC DNA]</scope>
    <source>
        <strain evidence="13 15">M2</strain>
    </source>
</reference>
<comment type="catalytic activity">
    <reaction evidence="8">
        <text>glycerol + NAD(+) = dihydroxyacetone + NADH + H(+)</text>
        <dbReference type="Rhea" id="RHEA:13769"/>
        <dbReference type="ChEBI" id="CHEBI:15378"/>
        <dbReference type="ChEBI" id="CHEBI:16016"/>
        <dbReference type="ChEBI" id="CHEBI:17754"/>
        <dbReference type="ChEBI" id="CHEBI:57540"/>
        <dbReference type="ChEBI" id="CHEBI:57945"/>
        <dbReference type="EC" id="1.1.1.6"/>
    </reaction>
</comment>
<keyword evidence="3" id="KW-0560">Oxidoreductase</keyword>
<dbReference type="PROSITE" id="PS00913">
    <property type="entry name" value="ADH_IRON_1"/>
    <property type="match status" value="1"/>
</dbReference>
<dbReference type="InterPro" id="IPR016205">
    <property type="entry name" value="Glycerol_DH"/>
</dbReference>